<dbReference type="AlphaFoldDB" id="A0A917S2A1"/>
<comment type="caution">
    <text evidence="1">The sequence shown here is derived from an EMBL/GenBank/DDBJ whole genome shotgun (WGS) entry which is preliminary data.</text>
</comment>
<dbReference type="Pfam" id="PF07293">
    <property type="entry name" value="DUF1450"/>
    <property type="match status" value="1"/>
</dbReference>
<dbReference type="EMBL" id="BMOK01000005">
    <property type="protein sequence ID" value="GGL52410.1"/>
    <property type="molecule type" value="Genomic_DNA"/>
</dbReference>
<reference evidence="1" key="1">
    <citation type="journal article" date="2014" name="Int. J. Syst. Evol. Microbiol.">
        <title>Complete genome sequence of Corynebacterium casei LMG S-19264T (=DSM 44701T), isolated from a smear-ripened cheese.</title>
        <authorList>
            <consortium name="US DOE Joint Genome Institute (JGI-PGF)"/>
            <person name="Walter F."/>
            <person name="Albersmeier A."/>
            <person name="Kalinowski J."/>
            <person name="Ruckert C."/>
        </authorList>
    </citation>
    <scope>NUCLEOTIDE SEQUENCE</scope>
    <source>
        <strain evidence="1">JCM 15325</strain>
    </source>
</reference>
<gene>
    <name evidence="1" type="ORF">GCM10007968_15610</name>
</gene>
<name>A0A917S2A1_9BACL</name>
<organism evidence="1 2">
    <name type="scientific">Sporolactobacillus putidus</name>
    <dbReference type="NCBI Taxonomy" id="492735"/>
    <lineage>
        <taxon>Bacteria</taxon>
        <taxon>Bacillati</taxon>
        <taxon>Bacillota</taxon>
        <taxon>Bacilli</taxon>
        <taxon>Bacillales</taxon>
        <taxon>Sporolactobacillaceae</taxon>
        <taxon>Sporolactobacillus</taxon>
    </lineage>
</organism>
<dbReference type="RefSeq" id="WP_188802533.1">
    <property type="nucleotide sequence ID" value="NZ_BMOK01000005.1"/>
</dbReference>
<keyword evidence="2" id="KW-1185">Reference proteome</keyword>
<protein>
    <submittedName>
        <fullName evidence="1">UPF0349 protein</fullName>
    </submittedName>
</protein>
<dbReference type="InterPro" id="IPR009910">
    <property type="entry name" value="DUF1450"/>
</dbReference>
<accession>A0A917S2A1</accession>
<sequence length="83" mass="9401">MDTGLGMILIEICDYNLLTSEHLEKIARHPEVAVMSYDCLNICGMCSLRPFAIVNGQRIFAETVEDCLVKIERKVEEELKNLA</sequence>
<reference evidence="1" key="2">
    <citation type="submission" date="2020-09" db="EMBL/GenBank/DDBJ databases">
        <authorList>
            <person name="Sun Q."/>
            <person name="Ohkuma M."/>
        </authorList>
    </citation>
    <scope>NUCLEOTIDE SEQUENCE</scope>
    <source>
        <strain evidence="1">JCM 15325</strain>
    </source>
</reference>
<dbReference type="Proteomes" id="UP000654670">
    <property type="component" value="Unassembled WGS sequence"/>
</dbReference>
<evidence type="ECO:0000313" key="2">
    <source>
        <dbReference type="Proteomes" id="UP000654670"/>
    </source>
</evidence>
<proteinExistence type="predicted"/>
<evidence type="ECO:0000313" key="1">
    <source>
        <dbReference type="EMBL" id="GGL52410.1"/>
    </source>
</evidence>